<organism evidence="15 16">
    <name type="scientific">Coptis chinensis</name>
    <dbReference type="NCBI Taxonomy" id="261450"/>
    <lineage>
        <taxon>Eukaryota</taxon>
        <taxon>Viridiplantae</taxon>
        <taxon>Streptophyta</taxon>
        <taxon>Embryophyta</taxon>
        <taxon>Tracheophyta</taxon>
        <taxon>Spermatophyta</taxon>
        <taxon>Magnoliopsida</taxon>
        <taxon>Ranunculales</taxon>
        <taxon>Ranunculaceae</taxon>
        <taxon>Coptidoideae</taxon>
        <taxon>Coptis</taxon>
    </lineage>
</organism>
<dbReference type="GO" id="GO:0005524">
    <property type="term" value="F:ATP binding"/>
    <property type="evidence" value="ECO:0007669"/>
    <property type="project" value="UniProtKB-KW"/>
</dbReference>
<comment type="subcellular location">
    <subcellularLocation>
        <location evidence="1">Membrane</location>
        <topology evidence="1">Single-pass membrane protein</topology>
    </subcellularLocation>
</comment>
<evidence type="ECO:0000256" key="12">
    <source>
        <dbReference type="SAM" id="Phobius"/>
    </source>
</evidence>
<dbReference type="Pfam" id="PF07714">
    <property type="entry name" value="PK_Tyr_Ser-Thr"/>
    <property type="match status" value="1"/>
</dbReference>
<feature type="transmembrane region" description="Helical" evidence="12">
    <location>
        <begin position="215"/>
        <end position="240"/>
    </location>
</feature>
<dbReference type="PANTHER" id="PTHR48007">
    <property type="entry name" value="LEUCINE-RICH REPEAT RECEPTOR-LIKE PROTEIN KINASE PXC1"/>
    <property type="match status" value="1"/>
</dbReference>
<feature type="domain" description="Protein kinase" evidence="14">
    <location>
        <begin position="301"/>
        <end position="590"/>
    </location>
</feature>
<dbReference type="SUPFAM" id="SSF56112">
    <property type="entry name" value="Protein kinase-like (PK-like)"/>
    <property type="match status" value="1"/>
</dbReference>
<dbReference type="Pfam" id="PF13855">
    <property type="entry name" value="LRR_8"/>
    <property type="match status" value="1"/>
</dbReference>
<dbReference type="Proteomes" id="UP000631114">
    <property type="component" value="Unassembled WGS sequence"/>
</dbReference>
<evidence type="ECO:0000256" key="1">
    <source>
        <dbReference type="ARBA" id="ARBA00004167"/>
    </source>
</evidence>
<dbReference type="InterPro" id="IPR011009">
    <property type="entry name" value="Kinase-like_dom_sf"/>
</dbReference>
<evidence type="ECO:0000259" key="14">
    <source>
        <dbReference type="PROSITE" id="PS50011"/>
    </source>
</evidence>
<dbReference type="InterPro" id="IPR000719">
    <property type="entry name" value="Prot_kinase_dom"/>
</dbReference>
<evidence type="ECO:0000256" key="7">
    <source>
        <dbReference type="ARBA" id="ARBA00022741"/>
    </source>
</evidence>
<dbReference type="OrthoDB" id="598358at2759"/>
<evidence type="ECO:0000256" key="10">
    <source>
        <dbReference type="ARBA" id="ARBA00023136"/>
    </source>
</evidence>
<evidence type="ECO:0000256" key="9">
    <source>
        <dbReference type="ARBA" id="ARBA00022989"/>
    </source>
</evidence>
<evidence type="ECO:0000256" key="5">
    <source>
        <dbReference type="ARBA" id="ARBA00022729"/>
    </source>
</evidence>
<dbReference type="EMBL" id="JADFTS010000005">
    <property type="protein sequence ID" value="KAF9606535.1"/>
    <property type="molecule type" value="Genomic_DNA"/>
</dbReference>
<keyword evidence="4 12" id="KW-0812">Transmembrane</keyword>
<feature type="transmembrane region" description="Helical" evidence="12">
    <location>
        <begin position="44"/>
        <end position="64"/>
    </location>
</feature>
<dbReference type="InterPro" id="IPR001611">
    <property type="entry name" value="Leu-rich_rpt"/>
</dbReference>
<dbReference type="FunFam" id="3.80.10.10:FF:000415">
    <property type="entry name" value="Inactive LRR receptor-like serine/threonine-protein kinase BIR2"/>
    <property type="match status" value="1"/>
</dbReference>
<dbReference type="PANTHER" id="PTHR48007:SF86">
    <property type="entry name" value="(WILD MALAYSIAN BANANA) HYPOTHETICAL PROTEIN"/>
    <property type="match status" value="1"/>
</dbReference>
<evidence type="ECO:0000256" key="4">
    <source>
        <dbReference type="ARBA" id="ARBA00022692"/>
    </source>
</evidence>
<dbReference type="FunFam" id="3.30.200.20:FF:000428">
    <property type="entry name" value="Inactive LRR receptor-like serine/threonine-protein kinase BIR2"/>
    <property type="match status" value="1"/>
</dbReference>
<sequence length="625" mass="69452">MPQLHFLIFITFHLILISLAQEDDFKCLQGLKTTFLDPESKLASWSFTNTSLGFICMFVGVSCWNQKENRLIGLQLPSMMLKGNIPESLKYCKSLQSLDLSGNALYGNIPSQICEWLPYLVSLDLSNNDFSGSIPSEFVNCKYLNTLILKDNKLSGSIPYEFARLNRLKKLSVANNDLSGQIPLFLSDFDANEFNGNSGLCGRPLGSKCGGRKSFVVIVAAGVFGSVASIMLALGLWWWFYARGSSRCRKRRGAGVCKDDGSGSRSWVERLRVLKLVQVTLFQKPIVKIKLGDLIAATNNFDIENLIVSTRTGTSYKAVLQDGSVLLIKRLHNCKLSEKQFRSEMNKLGQLRHPNLVPLLGFCVVDEEKLIVYKHMANGSLYSKLHGNGFTTNSLDGSLDWVTRLKIGIGSARGLAWLHHGFQPSFLHQNISSNVILLSDDFDARVTDSGMARLMSSGTSSESTFVNGDLGELGYIAPEYSSTMIASLKGDVYAFGVVLLELVTGQKPLEVSNAGEGFKGNLVDWVNKLSNSGRMKETVEKSLYGTDYDEEILQFLGVACSCVLSRPKDRPSMYQVYQSLRSIGECHNFSEQFDEFPLIYGKQEMDLQRNLVNRKIGKRDVSFAV</sequence>
<evidence type="ECO:0000256" key="6">
    <source>
        <dbReference type="ARBA" id="ARBA00022737"/>
    </source>
</evidence>
<dbReference type="InterPro" id="IPR013210">
    <property type="entry name" value="LRR_N_plant-typ"/>
</dbReference>
<dbReference type="GO" id="GO:0004672">
    <property type="term" value="F:protein kinase activity"/>
    <property type="evidence" value="ECO:0007669"/>
    <property type="project" value="InterPro"/>
</dbReference>
<comment type="caution">
    <text evidence="15">The sequence shown here is derived from an EMBL/GenBank/DDBJ whole genome shotgun (WGS) entry which is preliminary data.</text>
</comment>
<keyword evidence="3" id="KW-0433">Leucine-rich repeat</keyword>
<evidence type="ECO:0000256" key="3">
    <source>
        <dbReference type="ARBA" id="ARBA00022614"/>
    </source>
</evidence>
<dbReference type="Gene3D" id="1.10.510.10">
    <property type="entry name" value="Transferase(Phosphotransferase) domain 1"/>
    <property type="match status" value="1"/>
</dbReference>
<proteinExistence type="predicted"/>
<dbReference type="SUPFAM" id="SSF52058">
    <property type="entry name" value="L domain-like"/>
    <property type="match status" value="1"/>
</dbReference>
<accession>A0A835LT35</accession>
<dbReference type="Pfam" id="PF08263">
    <property type="entry name" value="LRRNT_2"/>
    <property type="match status" value="1"/>
</dbReference>
<evidence type="ECO:0000256" key="8">
    <source>
        <dbReference type="ARBA" id="ARBA00022840"/>
    </source>
</evidence>
<reference evidence="15 16" key="1">
    <citation type="submission" date="2020-10" db="EMBL/GenBank/DDBJ databases">
        <title>The Coptis chinensis genome and diversification of protoberbering-type alkaloids.</title>
        <authorList>
            <person name="Wang B."/>
            <person name="Shu S."/>
            <person name="Song C."/>
            <person name="Liu Y."/>
        </authorList>
    </citation>
    <scope>NUCLEOTIDE SEQUENCE [LARGE SCALE GENOMIC DNA]</scope>
    <source>
        <strain evidence="15">HL-2020</strain>
        <tissue evidence="15">Leaf</tissue>
    </source>
</reference>
<keyword evidence="5 13" id="KW-0732">Signal</keyword>
<name>A0A835LT35_9MAGN</name>
<keyword evidence="10 12" id="KW-0472">Membrane</keyword>
<dbReference type="FunFam" id="1.10.510.10:FF:000609">
    <property type="entry name" value="Inactive LRR receptor-like serine/threonine-protein kinase BIR2"/>
    <property type="match status" value="1"/>
</dbReference>
<dbReference type="GO" id="GO:0016020">
    <property type="term" value="C:membrane"/>
    <property type="evidence" value="ECO:0007669"/>
    <property type="project" value="UniProtKB-SubCell"/>
</dbReference>
<dbReference type="AlphaFoldDB" id="A0A835LT35"/>
<keyword evidence="7" id="KW-0547">Nucleotide-binding</keyword>
<feature type="chain" id="PRO_5032791680" description="Protein kinase domain-containing protein" evidence="13">
    <location>
        <begin position="21"/>
        <end position="625"/>
    </location>
</feature>
<gene>
    <name evidence="15" type="ORF">IFM89_025998</name>
</gene>
<keyword evidence="9 12" id="KW-1133">Transmembrane helix</keyword>
<dbReference type="InterPro" id="IPR001245">
    <property type="entry name" value="Ser-Thr/Tyr_kinase_cat_dom"/>
</dbReference>
<keyword evidence="11" id="KW-0325">Glycoprotein</keyword>
<dbReference type="PROSITE" id="PS50011">
    <property type="entry name" value="PROTEIN_KINASE_DOM"/>
    <property type="match status" value="1"/>
</dbReference>
<keyword evidence="2" id="KW-0597">Phosphoprotein</keyword>
<evidence type="ECO:0000313" key="16">
    <source>
        <dbReference type="Proteomes" id="UP000631114"/>
    </source>
</evidence>
<dbReference type="InterPro" id="IPR046959">
    <property type="entry name" value="PRK1-6/SRF4-like"/>
</dbReference>
<evidence type="ECO:0000313" key="15">
    <source>
        <dbReference type="EMBL" id="KAF9606535.1"/>
    </source>
</evidence>
<feature type="signal peptide" evidence="13">
    <location>
        <begin position="1"/>
        <end position="20"/>
    </location>
</feature>
<dbReference type="Pfam" id="PF00560">
    <property type="entry name" value="LRR_1"/>
    <property type="match status" value="1"/>
</dbReference>
<keyword evidence="8" id="KW-0067">ATP-binding</keyword>
<protein>
    <recommendedName>
        <fullName evidence="14">Protein kinase domain-containing protein</fullName>
    </recommendedName>
</protein>
<dbReference type="CDD" id="cd14066">
    <property type="entry name" value="STKc_IRAK"/>
    <property type="match status" value="1"/>
</dbReference>
<evidence type="ECO:0000256" key="11">
    <source>
        <dbReference type="ARBA" id="ARBA00023180"/>
    </source>
</evidence>
<dbReference type="InterPro" id="IPR032675">
    <property type="entry name" value="LRR_dom_sf"/>
</dbReference>
<keyword evidence="6" id="KW-0677">Repeat</keyword>
<evidence type="ECO:0000256" key="2">
    <source>
        <dbReference type="ARBA" id="ARBA00022553"/>
    </source>
</evidence>
<evidence type="ECO:0000256" key="13">
    <source>
        <dbReference type="SAM" id="SignalP"/>
    </source>
</evidence>
<dbReference type="Gene3D" id="3.80.10.10">
    <property type="entry name" value="Ribonuclease Inhibitor"/>
    <property type="match status" value="1"/>
</dbReference>
<keyword evidence="16" id="KW-1185">Reference proteome</keyword>
<dbReference type="Gene3D" id="3.30.200.20">
    <property type="entry name" value="Phosphorylase Kinase, domain 1"/>
    <property type="match status" value="1"/>
</dbReference>